<dbReference type="OrthoDB" id="3571220at2"/>
<proteinExistence type="predicted"/>
<sequence length="226" mass="23895">MTSSPTHRFTGHIAGVGTEGGTRLVLGCWSSTPHGPFADVMVAHPDGRRELLAPDPWVAEFVSATYTFDAVTRVPVSVTRTGFSRGSRWTVTAGPLAWQFSVGPRAPLGYLLQAVPRPLGASLGFARLTDPVARRVMPGVRTLGTAGGGRTEWYSAHDLHTITFSHATWGGHDLGPLTDMTPAPDFGFSSTPRRPSLTALTSSVRLPDDDAAHAPSAQQLTSGAPT</sequence>
<feature type="region of interest" description="Disordered" evidence="1">
    <location>
        <begin position="183"/>
        <end position="226"/>
    </location>
</feature>
<accession>A0A4Y4D707</accession>
<feature type="compositionally biased region" description="Polar residues" evidence="1">
    <location>
        <begin position="188"/>
        <end position="204"/>
    </location>
</feature>
<dbReference type="EMBL" id="BJNW01000013">
    <property type="protein sequence ID" value="GEC99494.1"/>
    <property type="molecule type" value="Genomic_DNA"/>
</dbReference>
<comment type="caution">
    <text evidence="2">The sequence shown here is derived from an EMBL/GenBank/DDBJ whole genome shotgun (WGS) entry which is preliminary data.</text>
</comment>
<dbReference type="Proteomes" id="UP000315730">
    <property type="component" value="Unassembled WGS sequence"/>
</dbReference>
<dbReference type="STRING" id="1272.GCA_900014985_02024"/>
<dbReference type="RefSeq" id="WP_141269706.1">
    <property type="nucleotide sequence ID" value="NZ_BJNW01000013.1"/>
</dbReference>
<organism evidence="2 3">
    <name type="scientific">Kocuria varians</name>
    <name type="common">Micrococcus varians</name>
    <dbReference type="NCBI Taxonomy" id="1272"/>
    <lineage>
        <taxon>Bacteria</taxon>
        <taxon>Bacillati</taxon>
        <taxon>Actinomycetota</taxon>
        <taxon>Actinomycetes</taxon>
        <taxon>Micrococcales</taxon>
        <taxon>Micrococcaceae</taxon>
        <taxon>Kocuria</taxon>
    </lineage>
</organism>
<name>A0A4Y4D707_KOCVA</name>
<keyword evidence="3" id="KW-1185">Reference proteome</keyword>
<gene>
    <name evidence="2" type="ORF">KVA01_16490</name>
</gene>
<reference evidence="2 3" key="1">
    <citation type="submission" date="2019-06" db="EMBL/GenBank/DDBJ databases">
        <title>Whole genome shotgun sequence of Kocuria varians NBRC 15358.</title>
        <authorList>
            <person name="Hosoyama A."/>
            <person name="Uohara A."/>
            <person name="Ohji S."/>
            <person name="Ichikawa N."/>
        </authorList>
    </citation>
    <scope>NUCLEOTIDE SEQUENCE [LARGE SCALE GENOMIC DNA]</scope>
    <source>
        <strain evidence="2 3">NBRC 15358</strain>
    </source>
</reference>
<dbReference type="AlphaFoldDB" id="A0A4Y4D707"/>
<evidence type="ECO:0000313" key="2">
    <source>
        <dbReference type="EMBL" id="GEC99494.1"/>
    </source>
</evidence>
<protein>
    <submittedName>
        <fullName evidence="2">Uncharacterized protein</fullName>
    </submittedName>
</protein>
<evidence type="ECO:0000313" key="3">
    <source>
        <dbReference type="Proteomes" id="UP000315730"/>
    </source>
</evidence>
<feature type="compositionally biased region" description="Polar residues" evidence="1">
    <location>
        <begin position="216"/>
        <end position="226"/>
    </location>
</feature>
<evidence type="ECO:0000256" key="1">
    <source>
        <dbReference type="SAM" id="MobiDB-lite"/>
    </source>
</evidence>